<protein>
    <submittedName>
        <fullName evidence="1">Inorganic pyrophosphatase</fullName>
        <ecNumber evidence="1">3.6.1.1</ecNumber>
    </submittedName>
</protein>
<comment type="caution">
    <text evidence="1">The sequence shown here is derived from an EMBL/GenBank/DDBJ whole genome shotgun (WGS) entry which is preliminary data.</text>
</comment>
<name>F0IN70_STRSA</name>
<reference evidence="1 2" key="1">
    <citation type="submission" date="2011-02" db="EMBL/GenBank/DDBJ databases">
        <authorList>
            <person name="Muzny D."/>
            <person name="Qin X."/>
            <person name="Deng J."/>
            <person name="Jiang H."/>
            <person name="Liu Y."/>
            <person name="Qu J."/>
            <person name="Song X.-Z."/>
            <person name="Zhang L."/>
            <person name="Thornton R."/>
            <person name="Coyle M."/>
            <person name="Francisco L."/>
            <person name="Jackson L."/>
            <person name="Javaid M."/>
            <person name="Korchina V."/>
            <person name="Kovar C."/>
            <person name="Mata R."/>
            <person name="Mathew T."/>
            <person name="Ngo R."/>
            <person name="Nguyen L."/>
            <person name="Nguyen N."/>
            <person name="Okwuonu G."/>
            <person name="Ongeri F."/>
            <person name="Pham C."/>
            <person name="Simmons D."/>
            <person name="Wilczek-Boney K."/>
            <person name="Hale W."/>
            <person name="Jakkamsetti A."/>
            <person name="Pham P."/>
            <person name="Ruth R."/>
            <person name="San Lucas F."/>
            <person name="Warren J."/>
            <person name="Zhang J."/>
            <person name="Zhao Z."/>
            <person name="Zhou C."/>
            <person name="Zhu D."/>
            <person name="Lee S."/>
            <person name="Bess C."/>
            <person name="Blankenburg K."/>
            <person name="Forbes L."/>
            <person name="Fu Q."/>
            <person name="Gubbala S."/>
            <person name="Hirani K."/>
            <person name="Jayaseelan J.C."/>
            <person name="Lara F."/>
            <person name="Munidasa M."/>
            <person name="Palculict T."/>
            <person name="Patil S."/>
            <person name="Pu L.-L."/>
            <person name="Saada N."/>
            <person name="Tang L."/>
            <person name="Weissenberger G."/>
            <person name="Zhu Y."/>
            <person name="Hemphill L."/>
            <person name="Shang Y."/>
            <person name="Youmans B."/>
            <person name="Ayvaz T."/>
            <person name="Ross M."/>
            <person name="Santibanez J."/>
            <person name="Aqrawi P."/>
            <person name="Gross S."/>
            <person name="Joshi V."/>
            <person name="Fowler G."/>
            <person name="Nazareth L."/>
            <person name="Reid J."/>
            <person name="Worley K."/>
            <person name="Petrosino J."/>
            <person name="Highlander S."/>
            <person name="Gibbs R."/>
        </authorList>
    </citation>
    <scope>NUCLEOTIDE SEQUENCE [LARGE SCALE GENOMIC DNA]</scope>
    <source>
        <strain evidence="1 2">SK150</strain>
    </source>
</reference>
<dbReference type="EC" id="3.6.1.1" evidence="1"/>
<dbReference type="AlphaFoldDB" id="F0IN70"/>
<keyword evidence="1" id="KW-0378">Hydrolase</keyword>
<dbReference type="PATRIC" id="fig|888811.3.peg.1543"/>
<dbReference type="Proteomes" id="UP000003530">
    <property type="component" value="Unassembled WGS sequence"/>
</dbReference>
<dbReference type="HOGENOM" id="CLU_2572497_0_0_9"/>
<proteinExistence type="predicted"/>
<dbReference type="GO" id="GO:0004427">
    <property type="term" value="F:inorganic diphosphate phosphatase activity"/>
    <property type="evidence" value="ECO:0007669"/>
    <property type="project" value="UniProtKB-EC"/>
</dbReference>
<evidence type="ECO:0000313" key="2">
    <source>
        <dbReference type="Proteomes" id="UP000003530"/>
    </source>
</evidence>
<accession>F0IN70</accession>
<sequence length="81" mass="9254">MCKDMTMDIFDLGSTLIDKREIYHLFLENCLEVVCRAGHALSLEKLGGQDDSFSFGKYNQEIPAFPCDYMVEKVSDLLKIL</sequence>
<gene>
    <name evidence="1" type="ORF">HMPREF9383_1573</name>
</gene>
<evidence type="ECO:0000313" key="1">
    <source>
        <dbReference type="EMBL" id="EGD36130.1"/>
    </source>
</evidence>
<organism evidence="1 2">
    <name type="scientific">Streptococcus sanguinis SK150</name>
    <dbReference type="NCBI Taxonomy" id="888811"/>
    <lineage>
        <taxon>Bacteria</taxon>
        <taxon>Bacillati</taxon>
        <taxon>Bacillota</taxon>
        <taxon>Bacilli</taxon>
        <taxon>Lactobacillales</taxon>
        <taxon>Streptococcaceae</taxon>
        <taxon>Streptococcus</taxon>
    </lineage>
</organism>
<dbReference type="EMBL" id="AEXY01000020">
    <property type="protein sequence ID" value="EGD36130.1"/>
    <property type="molecule type" value="Genomic_DNA"/>
</dbReference>